<keyword evidence="3" id="KW-1185">Reference proteome</keyword>
<gene>
    <name evidence="2" type="ORF">SJI18_24235</name>
</gene>
<evidence type="ECO:0000313" key="2">
    <source>
        <dbReference type="EMBL" id="MEF2115382.1"/>
    </source>
</evidence>
<keyword evidence="1" id="KW-0812">Transmembrane</keyword>
<feature type="transmembrane region" description="Helical" evidence="1">
    <location>
        <begin position="51"/>
        <end position="76"/>
    </location>
</feature>
<sequence>MYYQSKFSFSKFVKLFLGRAVLIGGPGVIVCVYLFLIKGPGPVIGESSPEVVLYVVGIIITLAVFSSIFLAPAFFIGPLNQLRKSDIKYINGVIVYNHLKSGWIGTYNIYNLYTINKISYINITSKKITIEGDISLEVIVNNRCKKNKDISNLKIPNVFNGIEFMSSINTNSVIWKREL</sequence>
<organism evidence="2 3">
    <name type="scientific">Clostridium frigoriphilum</name>
    <dbReference type="NCBI Taxonomy" id="443253"/>
    <lineage>
        <taxon>Bacteria</taxon>
        <taxon>Bacillati</taxon>
        <taxon>Bacillota</taxon>
        <taxon>Clostridia</taxon>
        <taxon>Eubacteriales</taxon>
        <taxon>Clostridiaceae</taxon>
        <taxon>Clostridium</taxon>
    </lineage>
</organism>
<comment type="caution">
    <text evidence="2">The sequence shown here is derived from an EMBL/GenBank/DDBJ whole genome shotgun (WGS) entry which is preliminary data.</text>
</comment>
<evidence type="ECO:0000256" key="1">
    <source>
        <dbReference type="SAM" id="Phobius"/>
    </source>
</evidence>
<dbReference type="Proteomes" id="UP001498469">
    <property type="component" value="Unassembled WGS sequence"/>
</dbReference>
<dbReference type="RefSeq" id="WP_216255928.1">
    <property type="nucleotide sequence ID" value="NZ_JAZHFS010000056.1"/>
</dbReference>
<evidence type="ECO:0000313" key="3">
    <source>
        <dbReference type="Proteomes" id="UP001498469"/>
    </source>
</evidence>
<name>A0ABU7UVJ4_9CLOT</name>
<evidence type="ECO:0008006" key="4">
    <source>
        <dbReference type="Google" id="ProtNLM"/>
    </source>
</evidence>
<accession>A0ABU7UVJ4</accession>
<proteinExistence type="predicted"/>
<feature type="transmembrane region" description="Helical" evidence="1">
    <location>
        <begin position="12"/>
        <end position="36"/>
    </location>
</feature>
<dbReference type="EMBL" id="JAZHFS010000056">
    <property type="protein sequence ID" value="MEF2115382.1"/>
    <property type="molecule type" value="Genomic_DNA"/>
</dbReference>
<protein>
    <recommendedName>
        <fullName evidence="4">PH domain-containing protein</fullName>
    </recommendedName>
</protein>
<keyword evidence="1" id="KW-0472">Membrane</keyword>
<reference evidence="2 3" key="1">
    <citation type="submission" date="2023-11" db="EMBL/GenBank/DDBJ databases">
        <title>Draft genome sequence of a psychrophilic Clostridium strain from permafrost water brine.</title>
        <authorList>
            <person name="Shcherbakova V.A."/>
            <person name="Trubitsyn V.E."/>
            <person name="Zakharyuk A.G."/>
        </authorList>
    </citation>
    <scope>NUCLEOTIDE SEQUENCE [LARGE SCALE GENOMIC DNA]</scope>
    <source>
        <strain evidence="2 3">14F</strain>
    </source>
</reference>
<keyword evidence="1" id="KW-1133">Transmembrane helix</keyword>